<feature type="non-terminal residue" evidence="1">
    <location>
        <position position="39"/>
    </location>
</feature>
<gene>
    <name evidence="1" type="ORF">S03H2_72419</name>
</gene>
<evidence type="ECO:0000313" key="1">
    <source>
        <dbReference type="EMBL" id="GAI00360.1"/>
    </source>
</evidence>
<dbReference type="AlphaFoldDB" id="X1LD55"/>
<comment type="caution">
    <text evidence="1">The sequence shown here is derived from an EMBL/GenBank/DDBJ whole genome shotgun (WGS) entry which is preliminary data.</text>
</comment>
<accession>X1LD55</accession>
<reference evidence="1" key="1">
    <citation type="journal article" date="2014" name="Front. Microbiol.">
        <title>High frequency of phylogenetically diverse reductive dehalogenase-homologous genes in deep subseafloor sedimentary metagenomes.</title>
        <authorList>
            <person name="Kawai M."/>
            <person name="Futagami T."/>
            <person name="Toyoda A."/>
            <person name="Takaki Y."/>
            <person name="Nishi S."/>
            <person name="Hori S."/>
            <person name="Arai W."/>
            <person name="Tsubouchi T."/>
            <person name="Morono Y."/>
            <person name="Uchiyama I."/>
            <person name="Ito T."/>
            <person name="Fujiyama A."/>
            <person name="Inagaki F."/>
            <person name="Takami H."/>
        </authorList>
    </citation>
    <scope>NUCLEOTIDE SEQUENCE</scope>
    <source>
        <strain evidence="1">Expedition CK06-06</strain>
    </source>
</reference>
<proteinExistence type="predicted"/>
<name>X1LD55_9ZZZZ</name>
<dbReference type="EMBL" id="BARU01048947">
    <property type="protein sequence ID" value="GAI00360.1"/>
    <property type="molecule type" value="Genomic_DNA"/>
</dbReference>
<sequence>MYKLDIPSNDLFIDLADLRKRRDKDIKKMLDLLIELEDQ</sequence>
<organism evidence="1">
    <name type="scientific">marine sediment metagenome</name>
    <dbReference type="NCBI Taxonomy" id="412755"/>
    <lineage>
        <taxon>unclassified sequences</taxon>
        <taxon>metagenomes</taxon>
        <taxon>ecological metagenomes</taxon>
    </lineage>
</organism>
<protein>
    <submittedName>
        <fullName evidence="1">Uncharacterized protein</fullName>
    </submittedName>
</protein>